<dbReference type="AlphaFoldDB" id="W2RQT0"/>
<evidence type="ECO:0000313" key="3">
    <source>
        <dbReference type="Proteomes" id="UP000030752"/>
    </source>
</evidence>
<dbReference type="EMBL" id="KB822722">
    <property type="protein sequence ID" value="ETN38817.1"/>
    <property type="molecule type" value="Genomic_DNA"/>
</dbReference>
<dbReference type="GeneID" id="19974195"/>
<dbReference type="RefSeq" id="XP_008719406.1">
    <property type="nucleotide sequence ID" value="XM_008721184.1"/>
</dbReference>
<feature type="region of interest" description="Disordered" evidence="1">
    <location>
        <begin position="117"/>
        <end position="150"/>
    </location>
</feature>
<organism evidence="2 3">
    <name type="scientific">Cyphellophora europaea (strain CBS 101466)</name>
    <name type="common">Phialophora europaea</name>
    <dbReference type="NCBI Taxonomy" id="1220924"/>
    <lineage>
        <taxon>Eukaryota</taxon>
        <taxon>Fungi</taxon>
        <taxon>Dikarya</taxon>
        <taxon>Ascomycota</taxon>
        <taxon>Pezizomycotina</taxon>
        <taxon>Eurotiomycetes</taxon>
        <taxon>Chaetothyriomycetidae</taxon>
        <taxon>Chaetothyriales</taxon>
        <taxon>Cyphellophoraceae</taxon>
        <taxon>Cyphellophora</taxon>
    </lineage>
</organism>
<proteinExistence type="predicted"/>
<feature type="compositionally biased region" description="Basic and acidic residues" evidence="1">
    <location>
        <begin position="133"/>
        <end position="150"/>
    </location>
</feature>
<evidence type="ECO:0000313" key="2">
    <source>
        <dbReference type="EMBL" id="ETN38817.1"/>
    </source>
</evidence>
<dbReference type="VEuPathDB" id="FungiDB:HMPREF1541_06856"/>
<accession>W2RQT0</accession>
<gene>
    <name evidence="2" type="ORF">HMPREF1541_06856</name>
</gene>
<sequence length="181" mass="20080">MADAELIAEMAQASEVRKNDKRQLVETTYRSQLEALLAEVDGLRDGGDDKRSALLFRKQQIILLRNLIRRKGKLEIEILKHAYELSAAHDACREEMNAAIVGRMVDINDAMKEIRGTAGNESDQAMVDGPADVGKEAAKKQNSEDGDVKATATKAHEWIVEVPNDGQVERAVRMARLGKRV</sequence>
<keyword evidence="3" id="KW-1185">Reference proteome</keyword>
<dbReference type="InParanoid" id="W2RQT0"/>
<dbReference type="HOGENOM" id="CLU_1488958_0_0_1"/>
<evidence type="ECO:0000256" key="1">
    <source>
        <dbReference type="SAM" id="MobiDB-lite"/>
    </source>
</evidence>
<dbReference type="Proteomes" id="UP000030752">
    <property type="component" value="Unassembled WGS sequence"/>
</dbReference>
<protein>
    <submittedName>
        <fullName evidence="2">Uncharacterized protein</fullName>
    </submittedName>
</protein>
<name>W2RQT0_CYPE1</name>
<reference evidence="2 3" key="1">
    <citation type="submission" date="2013-03" db="EMBL/GenBank/DDBJ databases">
        <title>The Genome Sequence of Phialophora europaea CBS 101466.</title>
        <authorList>
            <consortium name="The Broad Institute Genomics Platform"/>
            <person name="Cuomo C."/>
            <person name="de Hoog S."/>
            <person name="Gorbushina A."/>
            <person name="Walker B."/>
            <person name="Young S.K."/>
            <person name="Zeng Q."/>
            <person name="Gargeya S."/>
            <person name="Fitzgerald M."/>
            <person name="Haas B."/>
            <person name="Abouelleil A."/>
            <person name="Allen A.W."/>
            <person name="Alvarado L."/>
            <person name="Arachchi H.M."/>
            <person name="Berlin A.M."/>
            <person name="Chapman S.B."/>
            <person name="Gainer-Dewar J."/>
            <person name="Goldberg J."/>
            <person name="Griggs A."/>
            <person name="Gujja S."/>
            <person name="Hansen M."/>
            <person name="Howarth C."/>
            <person name="Imamovic A."/>
            <person name="Ireland A."/>
            <person name="Larimer J."/>
            <person name="McCowan C."/>
            <person name="Murphy C."/>
            <person name="Pearson M."/>
            <person name="Poon T.W."/>
            <person name="Priest M."/>
            <person name="Roberts A."/>
            <person name="Saif S."/>
            <person name="Shea T."/>
            <person name="Sisk P."/>
            <person name="Sykes S."/>
            <person name="Wortman J."/>
            <person name="Nusbaum C."/>
            <person name="Birren B."/>
        </authorList>
    </citation>
    <scope>NUCLEOTIDE SEQUENCE [LARGE SCALE GENOMIC DNA]</scope>
    <source>
        <strain evidence="2 3">CBS 101466</strain>
    </source>
</reference>